<dbReference type="AlphaFoldDB" id="A0AA35YWI8"/>
<name>A0AA35YWI8_LACSI</name>
<proteinExistence type="predicted"/>
<evidence type="ECO:0000313" key="1">
    <source>
        <dbReference type="EMBL" id="CAI9281328.1"/>
    </source>
</evidence>
<gene>
    <name evidence="1" type="ORF">LSALG_LOCUS21031</name>
</gene>
<evidence type="ECO:0000313" key="2">
    <source>
        <dbReference type="Proteomes" id="UP001177003"/>
    </source>
</evidence>
<keyword evidence="2" id="KW-1185">Reference proteome</keyword>
<dbReference type="Proteomes" id="UP001177003">
    <property type="component" value="Chromosome 4"/>
</dbReference>
<dbReference type="EMBL" id="OX465080">
    <property type="protein sequence ID" value="CAI9281328.1"/>
    <property type="molecule type" value="Genomic_DNA"/>
</dbReference>
<organism evidence="1 2">
    <name type="scientific">Lactuca saligna</name>
    <name type="common">Willowleaf lettuce</name>
    <dbReference type="NCBI Taxonomy" id="75948"/>
    <lineage>
        <taxon>Eukaryota</taxon>
        <taxon>Viridiplantae</taxon>
        <taxon>Streptophyta</taxon>
        <taxon>Embryophyta</taxon>
        <taxon>Tracheophyta</taxon>
        <taxon>Spermatophyta</taxon>
        <taxon>Magnoliopsida</taxon>
        <taxon>eudicotyledons</taxon>
        <taxon>Gunneridae</taxon>
        <taxon>Pentapetalae</taxon>
        <taxon>asterids</taxon>
        <taxon>campanulids</taxon>
        <taxon>Asterales</taxon>
        <taxon>Asteraceae</taxon>
        <taxon>Cichorioideae</taxon>
        <taxon>Cichorieae</taxon>
        <taxon>Lactucinae</taxon>
        <taxon>Lactuca</taxon>
    </lineage>
</organism>
<sequence length="98" mass="10791">MNKVVDASGSVCNSTTKKVNKLITDARVFMEKFQSSFESNTAKANEVISSLGSTLKIEKVKLQEVHTGLKTDHAEFNSSISSMISKLQDDLALERKIL</sequence>
<accession>A0AA35YWI8</accession>
<reference evidence="1" key="1">
    <citation type="submission" date="2023-04" db="EMBL/GenBank/DDBJ databases">
        <authorList>
            <person name="Vijverberg K."/>
            <person name="Xiong W."/>
            <person name="Schranz E."/>
        </authorList>
    </citation>
    <scope>NUCLEOTIDE SEQUENCE</scope>
</reference>
<protein>
    <submittedName>
        <fullName evidence="1">Uncharacterized protein</fullName>
    </submittedName>
</protein>